<comment type="caution">
    <text evidence="1">The sequence shown here is derived from an EMBL/GenBank/DDBJ whole genome shotgun (WGS) entry which is preliminary data.</text>
</comment>
<protein>
    <submittedName>
        <fullName evidence="1">Uncharacterized protein</fullName>
    </submittedName>
</protein>
<name>A0ABS2KC36_9GAMM</name>
<dbReference type="Proteomes" id="UP001430193">
    <property type="component" value="Unassembled WGS sequence"/>
</dbReference>
<reference evidence="1" key="1">
    <citation type="submission" date="2020-10" db="EMBL/GenBank/DDBJ databases">
        <title>Phylogeny of dyella-like bacteria.</title>
        <authorList>
            <person name="Fu J."/>
        </authorList>
    </citation>
    <scope>NUCLEOTIDE SEQUENCE</scope>
    <source>
        <strain evidence="1">DHON07</strain>
    </source>
</reference>
<evidence type="ECO:0000313" key="2">
    <source>
        <dbReference type="Proteomes" id="UP001430193"/>
    </source>
</evidence>
<keyword evidence="2" id="KW-1185">Reference proteome</keyword>
<organism evidence="1 2">
    <name type="scientific">Dyella mobilis</name>
    <dbReference type="NCBI Taxonomy" id="1849582"/>
    <lineage>
        <taxon>Bacteria</taxon>
        <taxon>Pseudomonadati</taxon>
        <taxon>Pseudomonadota</taxon>
        <taxon>Gammaproteobacteria</taxon>
        <taxon>Lysobacterales</taxon>
        <taxon>Rhodanobacteraceae</taxon>
        <taxon>Dyella</taxon>
    </lineage>
</organism>
<proteinExistence type="predicted"/>
<dbReference type="EMBL" id="JADIKF010000035">
    <property type="protein sequence ID" value="MBM7128748.1"/>
    <property type="molecule type" value="Genomic_DNA"/>
</dbReference>
<evidence type="ECO:0000313" key="1">
    <source>
        <dbReference type="EMBL" id="MBM7128748.1"/>
    </source>
</evidence>
<gene>
    <name evidence="1" type="ORF">ISS99_04365</name>
</gene>
<sequence>MFDQNDQRTRLVLYRCPSGQPFARKWVRDVSSASAPDFDLIDARTGYREGVSGPPGARKVYVQENDHSPMRSAPLDMPVNAVIDAGFDAYVREHFDSLDPQVRLAFLVPSRLGYLGLRLADTSSDAGTRRIRLSLDAWYSFAAPSIDLIYDTADRRLMQFKGISNIHDANGGSQTVRIEFPASAEQPAPTVQDIRQAADLPLVNRCPP</sequence>
<accession>A0ABS2KC36</accession>
<dbReference type="RefSeq" id="WP_284343809.1">
    <property type="nucleotide sequence ID" value="NZ_BSOC01000006.1"/>
</dbReference>